<name>A0A8H6M494_9AGAR</name>
<gene>
    <name evidence="2" type="ORF">DFP72DRAFT_501913</name>
</gene>
<reference evidence="2 3" key="1">
    <citation type="submission" date="2020-07" db="EMBL/GenBank/DDBJ databases">
        <title>Comparative genomics of pyrophilous fungi reveals a link between fire events and developmental genes.</title>
        <authorList>
            <consortium name="DOE Joint Genome Institute"/>
            <person name="Steindorff A.S."/>
            <person name="Carver A."/>
            <person name="Calhoun S."/>
            <person name="Stillman K."/>
            <person name="Liu H."/>
            <person name="Lipzen A."/>
            <person name="Pangilinan J."/>
            <person name="Labutti K."/>
            <person name="Bruns T.D."/>
            <person name="Grigoriev I.V."/>
        </authorList>
    </citation>
    <scope>NUCLEOTIDE SEQUENCE [LARGE SCALE GENOMIC DNA]</scope>
    <source>
        <strain evidence="2 3">CBS 144469</strain>
    </source>
</reference>
<sequence length="150" mass="17161">MMRGKRARESRDFVRVFVRRACVLFHRLSSILPGIKVPFARRPLLEHPWTRALVGVVPVLLLVSDHRSPASKHLPFDDPPSPSTLRSPVDPDLPAHTPSAFMSSQSRAPRLRCRRPCSRARRGQRAIVLRCWIIGESWEWEGLVASLEER</sequence>
<keyword evidence="3" id="KW-1185">Reference proteome</keyword>
<comment type="caution">
    <text evidence="2">The sequence shown here is derived from an EMBL/GenBank/DDBJ whole genome shotgun (WGS) entry which is preliminary data.</text>
</comment>
<dbReference type="Proteomes" id="UP000521943">
    <property type="component" value="Unassembled WGS sequence"/>
</dbReference>
<evidence type="ECO:0000256" key="1">
    <source>
        <dbReference type="SAM" id="MobiDB-lite"/>
    </source>
</evidence>
<organism evidence="2 3">
    <name type="scientific">Ephemerocybe angulata</name>
    <dbReference type="NCBI Taxonomy" id="980116"/>
    <lineage>
        <taxon>Eukaryota</taxon>
        <taxon>Fungi</taxon>
        <taxon>Dikarya</taxon>
        <taxon>Basidiomycota</taxon>
        <taxon>Agaricomycotina</taxon>
        <taxon>Agaricomycetes</taxon>
        <taxon>Agaricomycetidae</taxon>
        <taxon>Agaricales</taxon>
        <taxon>Agaricineae</taxon>
        <taxon>Psathyrellaceae</taxon>
        <taxon>Ephemerocybe</taxon>
    </lineage>
</organism>
<dbReference type="AlphaFoldDB" id="A0A8H6M494"/>
<accession>A0A8H6M494</accession>
<evidence type="ECO:0000313" key="2">
    <source>
        <dbReference type="EMBL" id="KAF6750932.1"/>
    </source>
</evidence>
<feature type="region of interest" description="Disordered" evidence="1">
    <location>
        <begin position="72"/>
        <end position="107"/>
    </location>
</feature>
<evidence type="ECO:0000313" key="3">
    <source>
        <dbReference type="Proteomes" id="UP000521943"/>
    </source>
</evidence>
<proteinExistence type="predicted"/>
<dbReference type="EMBL" id="JACGCI010000053">
    <property type="protein sequence ID" value="KAF6750932.1"/>
    <property type="molecule type" value="Genomic_DNA"/>
</dbReference>
<protein>
    <submittedName>
        <fullName evidence="2">Uncharacterized protein</fullName>
    </submittedName>
</protein>